<dbReference type="PIRSF" id="PIRSF026631">
    <property type="entry name" value="UCP026631"/>
    <property type="match status" value="1"/>
</dbReference>
<feature type="region of interest" description="Disordered" evidence="1">
    <location>
        <begin position="148"/>
        <end position="191"/>
    </location>
</feature>
<sequence>MKRLHAVTGVVRALQYGVNGLSIPFFFLLVGSTGLEAALGMDFGGSVIDLLFVVAPLFGLLGAGYGVATYLRFEYELTEDTFDFAAGVVGRTEREIPLRRIQNVDISQNLWHRLLGVAVVRIETAGGGGTEAELSVVSLGEANRLQREIRERRDSSRRATEAEPAAAETDEEAPAEDAPTGSSTADGAATTGDSGVLEPLFTITPVELAVLSITRFRPGAIVLVIIGLPVLPELAGEFLLAAADPFGGPETMDLPGATADELLVLAVVSLPLVLVSSYLVSGVLSAVGYYGFQLARSGTDLVYERGLLQRYSGSIPSDKIQTVTLRESLPMRLLGYAALDVETAGYAGQRAEQGSQSAIPVAERSRVVELARDLGEFSDPDFERPPKRARRRYGVRYGLVVAGLLAVLYGASTVVAGFTLWYLPAVLFLLVPPAAHLKWANRGYHVGDHTVVVRTGFWRRRTQVVPYYRLQTVIRQASVFQRRLALASLVVDTASSSTLVRATPTAFDIDAGTAATLQRTLRDRLHLELQGRERRGS</sequence>
<feature type="transmembrane region" description="Helical" evidence="2">
    <location>
        <begin position="262"/>
        <end position="287"/>
    </location>
</feature>
<keyword evidence="2" id="KW-1133">Transmembrane helix</keyword>
<dbReference type="AlphaFoldDB" id="A0A1G9W398"/>
<evidence type="ECO:0000313" key="4">
    <source>
        <dbReference type="EMBL" id="SDM79008.1"/>
    </source>
</evidence>
<feature type="transmembrane region" description="Helical" evidence="2">
    <location>
        <begin position="21"/>
        <end position="41"/>
    </location>
</feature>
<proteinExistence type="predicted"/>
<gene>
    <name evidence="4" type="ORF">SAMN05192554_107133</name>
</gene>
<keyword evidence="2" id="KW-0472">Membrane</keyword>
<dbReference type="InterPro" id="IPR005182">
    <property type="entry name" value="YdbS-like_PH"/>
</dbReference>
<dbReference type="OrthoDB" id="107421at2157"/>
<feature type="domain" description="YdbS-like PH" evidence="3">
    <location>
        <begin position="70"/>
        <end position="149"/>
    </location>
</feature>
<feature type="transmembrane region" description="Helical" evidence="2">
    <location>
        <begin position="394"/>
        <end position="412"/>
    </location>
</feature>
<feature type="compositionally biased region" description="Basic and acidic residues" evidence="1">
    <location>
        <begin position="148"/>
        <end position="161"/>
    </location>
</feature>
<keyword evidence="5" id="KW-1185">Reference proteome</keyword>
<protein>
    <submittedName>
        <fullName evidence="4">Putative membrane protein</fullName>
    </submittedName>
</protein>
<dbReference type="EMBL" id="FNIA01000007">
    <property type="protein sequence ID" value="SDM79008.1"/>
    <property type="molecule type" value="Genomic_DNA"/>
</dbReference>
<feature type="domain" description="YdbS-like PH" evidence="3">
    <location>
        <begin position="439"/>
        <end position="520"/>
    </location>
</feature>
<accession>A0A1G9W398</accession>
<name>A0A1G9W398_9EURY</name>
<dbReference type="STRING" id="996166.SAMN05192554_107133"/>
<dbReference type="PANTHER" id="PTHR34473">
    <property type="entry name" value="UPF0699 TRANSMEMBRANE PROTEIN YDBS"/>
    <property type="match status" value="1"/>
</dbReference>
<dbReference type="Proteomes" id="UP000199370">
    <property type="component" value="Unassembled WGS sequence"/>
</dbReference>
<keyword evidence="2" id="KW-0812">Transmembrane</keyword>
<evidence type="ECO:0000256" key="2">
    <source>
        <dbReference type="SAM" id="Phobius"/>
    </source>
</evidence>
<feature type="transmembrane region" description="Helical" evidence="2">
    <location>
        <begin position="220"/>
        <end position="242"/>
    </location>
</feature>
<feature type="domain" description="YdbS-like PH" evidence="3">
    <location>
        <begin position="289"/>
        <end position="366"/>
    </location>
</feature>
<evidence type="ECO:0000259" key="3">
    <source>
        <dbReference type="Pfam" id="PF03703"/>
    </source>
</evidence>
<dbReference type="PANTHER" id="PTHR34473:SF3">
    <property type="entry name" value="TRANSMEMBRANE PROTEIN-RELATED"/>
    <property type="match status" value="1"/>
</dbReference>
<evidence type="ECO:0000313" key="5">
    <source>
        <dbReference type="Proteomes" id="UP000199370"/>
    </source>
</evidence>
<evidence type="ECO:0000256" key="1">
    <source>
        <dbReference type="SAM" id="MobiDB-lite"/>
    </source>
</evidence>
<feature type="compositionally biased region" description="Low complexity" evidence="1">
    <location>
        <begin position="176"/>
        <end position="191"/>
    </location>
</feature>
<organism evidence="4 5">
    <name type="scientific">Haloarchaeobius iranensis</name>
    <dbReference type="NCBI Taxonomy" id="996166"/>
    <lineage>
        <taxon>Archaea</taxon>
        <taxon>Methanobacteriati</taxon>
        <taxon>Methanobacteriota</taxon>
        <taxon>Stenosarchaea group</taxon>
        <taxon>Halobacteria</taxon>
        <taxon>Halobacteriales</taxon>
        <taxon>Halorubellaceae</taxon>
        <taxon>Haloarchaeobius</taxon>
    </lineage>
</organism>
<dbReference type="Pfam" id="PF03703">
    <property type="entry name" value="bPH_2"/>
    <property type="match status" value="3"/>
</dbReference>
<reference evidence="4 5" key="1">
    <citation type="submission" date="2016-10" db="EMBL/GenBank/DDBJ databases">
        <authorList>
            <person name="de Groot N.N."/>
        </authorList>
    </citation>
    <scope>NUCLEOTIDE SEQUENCE [LARGE SCALE GENOMIC DNA]</scope>
    <source>
        <strain evidence="5">EB21,IBRC-M 10013,KCTC 4048</strain>
    </source>
</reference>
<dbReference type="RefSeq" id="WP_089732665.1">
    <property type="nucleotide sequence ID" value="NZ_FNIA01000007.1"/>
</dbReference>
<dbReference type="InterPro" id="IPR014529">
    <property type="entry name" value="UCP026631"/>
</dbReference>
<feature type="transmembrane region" description="Helical" evidence="2">
    <location>
        <begin position="47"/>
        <end position="68"/>
    </location>
</feature>